<protein>
    <recommendedName>
        <fullName evidence="8">Cytochrome c oxidase-assembly factor COX23, mitochondrial</fullName>
    </recommendedName>
</protein>
<comment type="caution">
    <text evidence="6">The sequence shown here is derived from an EMBL/GenBank/DDBJ whole genome shotgun (WGS) entry which is preliminary data.</text>
</comment>
<dbReference type="Gene3D" id="1.10.287.1130">
    <property type="entry name" value="CytochromE C oxidase copper chaperone"/>
    <property type="match status" value="1"/>
</dbReference>
<gene>
    <name evidence="6" type="ORF">FFLO_03203</name>
</gene>
<dbReference type="EMBL" id="JABELV010000057">
    <property type="protein sequence ID" value="KAG7548911.1"/>
    <property type="molecule type" value="Genomic_DNA"/>
</dbReference>
<dbReference type="SUPFAM" id="SSF47072">
    <property type="entry name" value="Cysteine alpha-hairpin motif"/>
    <property type="match status" value="1"/>
</dbReference>
<dbReference type="InterPro" id="IPR051040">
    <property type="entry name" value="COX23"/>
</dbReference>
<comment type="function">
    <text evidence="1">Required for the assembly of cytochrome c oxidase.</text>
</comment>
<dbReference type="Proteomes" id="UP000812966">
    <property type="component" value="Unassembled WGS sequence"/>
</dbReference>
<sequence>MATRVPPSTKPLPEEEKPVLSKDLAQPADYKKVLKNRGASKMTDPCQAAAKASQDCMDKANYNRDECLTFFQAYRDCKGKWLSQRREDRRAGNY</sequence>
<reference evidence="6" key="1">
    <citation type="submission" date="2020-04" db="EMBL/GenBank/DDBJ databases">
        <title>Analysis of mating type loci in Filobasidium floriforme.</title>
        <authorList>
            <person name="Nowrousian M."/>
        </authorList>
    </citation>
    <scope>NUCLEOTIDE SEQUENCE</scope>
    <source>
        <strain evidence="6">CBS 6242</strain>
    </source>
</reference>
<dbReference type="InterPro" id="IPR009069">
    <property type="entry name" value="Cys_alpha_HP_mot_SF"/>
</dbReference>
<accession>A0A8K0JLT1</accession>
<evidence type="ECO:0000256" key="1">
    <source>
        <dbReference type="ARBA" id="ARBA00003875"/>
    </source>
</evidence>
<dbReference type="OrthoDB" id="9971592at2759"/>
<evidence type="ECO:0000256" key="3">
    <source>
        <dbReference type="ARBA" id="ARBA00023128"/>
    </source>
</evidence>
<name>A0A8K0JLT1_9TREE</name>
<dbReference type="GO" id="GO:0005758">
    <property type="term" value="C:mitochondrial intermembrane space"/>
    <property type="evidence" value="ECO:0007669"/>
    <property type="project" value="UniProtKB-SubCell"/>
</dbReference>
<dbReference type="AlphaFoldDB" id="A0A8K0JLT1"/>
<dbReference type="PROSITE" id="PS51808">
    <property type="entry name" value="CHCH"/>
    <property type="match status" value="1"/>
</dbReference>
<feature type="region of interest" description="Disordered" evidence="5">
    <location>
        <begin position="1"/>
        <end position="24"/>
    </location>
</feature>
<organism evidence="6 7">
    <name type="scientific">Filobasidium floriforme</name>
    <dbReference type="NCBI Taxonomy" id="5210"/>
    <lineage>
        <taxon>Eukaryota</taxon>
        <taxon>Fungi</taxon>
        <taxon>Dikarya</taxon>
        <taxon>Basidiomycota</taxon>
        <taxon>Agaricomycotina</taxon>
        <taxon>Tremellomycetes</taxon>
        <taxon>Filobasidiales</taxon>
        <taxon>Filobasidiaceae</taxon>
        <taxon>Filobasidium</taxon>
    </lineage>
</organism>
<dbReference type="GO" id="GO:0033108">
    <property type="term" value="P:mitochondrial respiratory chain complex assembly"/>
    <property type="evidence" value="ECO:0007669"/>
    <property type="project" value="TreeGrafter"/>
</dbReference>
<keyword evidence="3" id="KW-0496">Mitochondrion</keyword>
<evidence type="ECO:0000256" key="5">
    <source>
        <dbReference type="SAM" id="MobiDB-lite"/>
    </source>
</evidence>
<proteinExistence type="predicted"/>
<dbReference type="PANTHER" id="PTHR46811">
    <property type="entry name" value="COILED-COIL-HELIX-COILED-COIL-HELIX DOMAIN-CONTAINING PROTEIN 7"/>
    <property type="match status" value="1"/>
</dbReference>
<evidence type="ECO:0000313" key="6">
    <source>
        <dbReference type="EMBL" id="KAG7548911.1"/>
    </source>
</evidence>
<evidence type="ECO:0000313" key="7">
    <source>
        <dbReference type="Proteomes" id="UP000812966"/>
    </source>
</evidence>
<evidence type="ECO:0000256" key="2">
    <source>
        <dbReference type="ARBA" id="ARBA00004569"/>
    </source>
</evidence>
<dbReference type="PANTHER" id="PTHR46811:SF1">
    <property type="entry name" value="COILED-COIL-HELIX-COILED-COIL-HELIX DOMAIN-CONTAINING PROTEIN 7"/>
    <property type="match status" value="1"/>
</dbReference>
<evidence type="ECO:0008006" key="8">
    <source>
        <dbReference type="Google" id="ProtNLM"/>
    </source>
</evidence>
<keyword evidence="4" id="KW-1015">Disulfide bond</keyword>
<keyword evidence="7" id="KW-1185">Reference proteome</keyword>
<comment type="subcellular location">
    <subcellularLocation>
        <location evidence="2">Mitochondrion intermembrane space</location>
    </subcellularLocation>
</comment>
<evidence type="ECO:0000256" key="4">
    <source>
        <dbReference type="ARBA" id="ARBA00023157"/>
    </source>
</evidence>